<proteinExistence type="predicted"/>
<dbReference type="AlphaFoldDB" id="A0A5S3USN6"/>
<protein>
    <submittedName>
        <fullName evidence="1">Uncharacterized protein</fullName>
    </submittedName>
</protein>
<dbReference type="EMBL" id="CP045429">
    <property type="protein sequence ID" value="QPB82555.1"/>
    <property type="molecule type" value="Genomic_DNA"/>
</dbReference>
<dbReference type="Proteomes" id="UP000305729">
    <property type="component" value="Chromosome 1"/>
</dbReference>
<name>A0A5S3USN6_9GAMM</name>
<reference evidence="1 2" key="1">
    <citation type="submission" date="2019-10" db="EMBL/GenBank/DDBJ databases">
        <title>Pseudoalteromonas rubra S4059.</title>
        <authorList>
            <person name="Paulsen S."/>
            <person name="Wang X."/>
        </authorList>
    </citation>
    <scope>NUCLEOTIDE SEQUENCE [LARGE SCALE GENOMIC DNA]</scope>
    <source>
        <strain evidence="1 2">S4059</strain>
    </source>
</reference>
<gene>
    <name evidence="1" type="ORF">CWC22_005935</name>
</gene>
<accession>A0A5S3USN6</accession>
<organism evidence="1 2">
    <name type="scientific">Pseudoalteromonas rubra</name>
    <dbReference type="NCBI Taxonomy" id="43658"/>
    <lineage>
        <taxon>Bacteria</taxon>
        <taxon>Pseudomonadati</taxon>
        <taxon>Pseudomonadota</taxon>
        <taxon>Gammaproteobacteria</taxon>
        <taxon>Alteromonadales</taxon>
        <taxon>Pseudoalteromonadaceae</taxon>
        <taxon>Pseudoalteromonas</taxon>
    </lineage>
</organism>
<sequence length="258" mass="28527">MKQLVVTASFCLLSSTAMAASQISQLNVSGDVAIFTLEAPKTHTVPGCVTAENQNKWAVSLSSLQGQALYSLLVTAVSKDKLVSVQSAQRCESVADVEQVQGLTLSKDDRRGDSTGAWLYKGDGITKIAKVVSYSDRGGYTYLPLEGTQSIKHYAPSITSSIHDLIFLDAECKGEFFKINYGRPVLAFYEYFDAYFTFADSSIKEHRLWEYGNAPVYHYMGEQQGCVKQNYTANQESRAIKLEKTEHPLCGKAPCWIK</sequence>
<evidence type="ECO:0000313" key="1">
    <source>
        <dbReference type="EMBL" id="QPB82555.1"/>
    </source>
</evidence>
<evidence type="ECO:0000313" key="2">
    <source>
        <dbReference type="Proteomes" id="UP000305729"/>
    </source>
</evidence>
<dbReference type="RefSeq" id="WP_138539380.1">
    <property type="nucleotide sequence ID" value="NZ_CP045429.1"/>
</dbReference>